<evidence type="ECO:0000256" key="3">
    <source>
        <dbReference type="ARBA" id="ARBA00012922"/>
    </source>
</evidence>
<protein>
    <recommendedName>
        <fullName evidence="3">amidase</fullName>
        <ecNumber evidence="3">3.5.1.4</ecNumber>
    </recommendedName>
</protein>
<dbReference type="GO" id="GO:0004040">
    <property type="term" value="F:amidase activity"/>
    <property type="evidence" value="ECO:0007669"/>
    <property type="project" value="UniProtKB-EC"/>
</dbReference>
<dbReference type="PANTHER" id="PTHR46072">
    <property type="entry name" value="AMIDASE-RELATED-RELATED"/>
    <property type="match status" value="1"/>
</dbReference>
<proteinExistence type="inferred from homology"/>
<dbReference type="Pfam" id="PF01425">
    <property type="entry name" value="Amidase"/>
    <property type="match status" value="1"/>
</dbReference>
<dbReference type="PIRSF" id="PIRSF001221">
    <property type="entry name" value="Amidase_fungi"/>
    <property type="match status" value="1"/>
</dbReference>
<feature type="active site" description="Charge relay system" evidence="5">
    <location>
        <position position="134"/>
    </location>
</feature>
<evidence type="ECO:0000259" key="6">
    <source>
        <dbReference type="Pfam" id="PF01425"/>
    </source>
</evidence>
<keyword evidence="4" id="KW-0378">Hydrolase</keyword>
<comment type="catalytic activity">
    <reaction evidence="1">
        <text>a monocarboxylic acid amide + H2O = a monocarboxylate + NH4(+)</text>
        <dbReference type="Rhea" id="RHEA:12020"/>
        <dbReference type="ChEBI" id="CHEBI:15377"/>
        <dbReference type="ChEBI" id="CHEBI:28938"/>
        <dbReference type="ChEBI" id="CHEBI:35757"/>
        <dbReference type="ChEBI" id="CHEBI:83628"/>
        <dbReference type="EC" id="3.5.1.4"/>
    </reaction>
</comment>
<evidence type="ECO:0000313" key="8">
    <source>
        <dbReference type="Proteomes" id="UP000030151"/>
    </source>
</evidence>
<dbReference type="OrthoDB" id="6428749at2759"/>
<evidence type="ECO:0000256" key="1">
    <source>
        <dbReference type="ARBA" id="ARBA00001311"/>
    </source>
</evidence>
<reference evidence="7 8" key="1">
    <citation type="submission" date="2014-02" db="EMBL/GenBank/DDBJ databases">
        <title>The genome sequence of the entomopathogenic fungus Metarhizium robertsii ARSEF 2575.</title>
        <authorList>
            <person name="Giuliano Garisto Donzelli B."/>
            <person name="Roe B.A."/>
            <person name="Macmil S.L."/>
            <person name="Krasnoff S.B."/>
            <person name="Gibson D.M."/>
        </authorList>
    </citation>
    <scope>NUCLEOTIDE SEQUENCE [LARGE SCALE GENOMIC DNA]</scope>
    <source>
        <strain evidence="7 8">ARSEF 2575</strain>
    </source>
</reference>
<feature type="active site" description="Acyl-ester intermediate" evidence="5">
    <location>
        <position position="234"/>
    </location>
</feature>
<name>A0A0A1V9P0_9HYPO</name>
<dbReference type="PROSITE" id="PS00571">
    <property type="entry name" value="AMIDASES"/>
    <property type="match status" value="1"/>
</dbReference>
<comment type="caution">
    <text evidence="7">The sequence shown here is derived from an EMBL/GenBank/DDBJ whole genome shotgun (WGS) entry which is preliminary data.</text>
</comment>
<evidence type="ECO:0000256" key="4">
    <source>
        <dbReference type="ARBA" id="ARBA00022801"/>
    </source>
</evidence>
<dbReference type="EMBL" id="JELW01000001">
    <property type="protein sequence ID" value="EXV06381.1"/>
    <property type="molecule type" value="Genomic_DNA"/>
</dbReference>
<dbReference type="InterPro" id="IPR023631">
    <property type="entry name" value="Amidase_dom"/>
</dbReference>
<accession>A0A0A1V9P0</accession>
<dbReference type="EC" id="3.5.1.4" evidence="3"/>
<dbReference type="SUPFAM" id="SSF75304">
    <property type="entry name" value="Amidase signature (AS) enzymes"/>
    <property type="match status" value="1"/>
</dbReference>
<dbReference type="eggNOG" id="KOG1212">
    <property type="taxonomic scope" value="Eukaryota"/>
</dbReference>
<evidence type="ECO:0000313" key="7">
    <source>
        <dbReference type="EMBL" id="EXV06381.1"/>
    </source>
</evidence>
<feature type="domain" description="Amidase" evidence="6">
    <location>
        <begin position="79"/>
        <end position="534"/>
    </location>
</feature>
<evidence type="ECO:0000256" key="5">
    <source>
        <dbReference type="PIRSR" id="PIRSR001221-1"/>
    </source>
</evidence>
<gene>
    <name evidence="7" type="ORF">X797_001099</name>
</gene>
<dbReference type="InterPro" id="IPR020556">
    <property type="entry name" value="Amidase_CS"/>
</dbReference>
<dbReference type="HOGENOM" id="CLU_009600_9_2_1"/>
<dbReference type="Proteomes" id="UP000030151">
    <property type="component" value="Unassembled WGS sequence"/>
</dbReference>
<sequence length="547" mass="61016">MNGVSWQGLAERFQRRRAAAIPTRWTIPPLKLDETIRSTTRPIDLLPRLLSYNEMQITALGAAALAAKIRNHELSCIQVTEAFCHQAAVAQQLTNCLTEIFFTEAMEQARQLDDMLKTTGRPIGPLHGVPVSIKDQINIKGQHTTAGYISFARNPARDQDAQLVEVLRNAGAIMYCKTNNPQCMMTLDTVNNIYGRTVNPWNNKIGPGGSSGGEGALLAMHGSPLGIGADLGGSIRIPAAFCGLYGFKPSAKRVSLRGSECTMSGQESIMAAAGPLAHNVEDLELFFQVNSDAKPWLKEPLLRMPWVSQSSQMRHQKLRIGVMLWDEVVMPHPYITRVIGEVAKTLKASGHEVIEFKAYDHKRAWDDILLPLYFTDGGRDIKQTLFAGNEPIFPSAKRLLDDPIVRERTHHEIWKLNLARDDYRTEYLQKWAETANSTPSGEPMDVLICPVSSVQGMPHDVKPWWGYCAQWNLLDYPSGVIPAGRVLKTDAYPADYEPVNQLDKENMNLYDNDLYYDLPVAIQVVAPTHEDERLMGAMRVIDEVVNG</sequence>
<feature type="active site" description="Charge relay system" evidence="5">
    <location>
        <position position="210"/>
    </location>
</feature>
<evidence type="ECO:0000256" key="2">
    <source>
        <dbReference type="ARBA" id="ARBA00009199"/>
    </source>
</evidence>
<dbReference type="AlphaFoldDB" id="A0A0A1V9P0"/>
<dbReference type="Gene3D" id="3.90.1300.10">
    <property type="entry name" value="Amidase signature (AS) domain"/>
    <property type="match status" value="1"/>
</dbReference>
<comment type="similarity">
    <text evidence="2">Belongs to the amidase family.</text>
</comment>
<dbReference type="InterPro" id="IPR036928">
    <property type="entry name" value="AS_sf"/>
</dbReference>
<organism evidence="7 8">
    <name type="scientific">Metarhizium robertsii</name>
    <dbReference type="NCBI Taxonomy" id="568076"/>
    <lineage>
        <taxon>Eukaryota</taxon>
        <taxon>Fungi</taxon>
        <taxon>Dikarya</taxon>
        <taxon>Ascomycota</taxon>
        <taxon>Pezizomycotina</taxon>
        <taxon>Sordariomycetes</taxon>
        <taxon>Hypocreomycetidae</taxon>
        <taxon>Hypocreales</taxon>
        <taxon>Clavicipitaceae</taxon>
        <taxon>Metarhizium</taxon>
    </lineage>
</organism>